<keyword evidence="7" id="KW-0315">Glutamine amidotransferase</keyword>
<evidence type="ECO:0000313" key="10">
    <source>
        <dbReference type="EMBL" id="MEQ3549238.1"/>
    </source>
</evidence>
<comment type="caution">
    <text evidence="10">The sequence shown here is derived from an EMBL/GenBank/DDBJ whole genome shotgun (WGS) entry which is preliminary data.</text>
</comment>
<dbReference type="InterPro" id="IPR014729">
    <property type="entry name" value="Rossmann-like_a/b/a_fold"/>
</dbReference>
<keyword evidence="5" id="KW-0067">ATP-binding</keyword>
<dbReference type="InterPro" id="IPR051786">
    <property type="entry name" value="ASN_synthetase/amidase"/>
</dbReference>
<comment type="similarity">
    <text evidence="2">Belongs to the asparagine synthetase family.</text>
</comment>
<dbReference type="Proteomes" id="UP001494902">
    <property type="component" value="Unassembled WGS sequence"/>
</dbReference>
<dbReference type="CDD" id="cd00712">
    <property type="entry name" value="AsnB"/>
    <property type="match status" value="1"/>
</dbReference>
<evidence type="ECO:0000256" key="8">
    <source>
        <dbReference type="ARBA" id="ARBA00048741"/>
    </source>
</evidence>
<dbReference type="CDD" id="cd01991">
    <property type="entry name" value="Asn_synthase_B_C"/>
    <property type="match status" value="1"/>
</dbReference>
<dbReference type="NCBIfam" id="TIGR01536">
    <property type="entry name" value="asn_synth_AEB"/>
    <property type="match status" value="1"/>
</dbReference>
<dbReference type="EMBL" id="JBEDNQ010000001">
    <property type="protein sequence ID" value="MEQ3549238.1"/>
    <property type="molecule type" value="Genomic_DNA"/>
</dbReference>
<keyword evidence="6" id="KW-0028">Amino-acid biosynthesis</keyword>
<dbReference type="SUPFAM" id="SSF52402">
    <property type="entry name" value="Adenine nucleotide alpha hydrolases-like"/>
    <property type="match status" value="1"/>
</dbReference>
<dbReference type="PIRSF" id="PIRSF001589">
    <property type="entry name" value="Asn_synthetase_glu-h"/>
    <property type="match status" value="1"/>
</dbReference>
<evidence type="ECO:0000256" key="2">
    <source>
        <dbReference type="ARBA" id="ARBA00005752"/>
    </source>
</evidence>
<proteinExistence type="inferred from homology"/>
<dbReference type="Pfam" id="PF13537">
    <property type="entry name" value="GATase_7"/>
    <property type="match status" value="1"/>
</dbReference>
<evidence type="ECO:0000256" key="3">
    <source>
        <dbReference type="ARBA" id="ARBA00012737"/>
    </source>
</evidence>
<evidence type="ECO:0000313" key="11">
    <source>
        <dbReference type="Proteomes" id="UP001494902"/>
    </source>
</evidence>
<dbReference type="PANTHER" id="PTHR43284:SF1">
    <property type="entry name" value="ASPARAGINE SYNTHETASE"/>
    <property type="match status" value="1"/>
</dbReference>
<dbReference type="EC" id="6.3.5.4" evidence="3"/>
<keyword evidence="11" id="KW-1185">Reference proteome</keyword>
<dbReference type="GO" id="GO:0004066">
    <property type="term" value="F:asparagine synthase (glutamine-hydrolyzing) activity"/>
    <property type="evidence" value="ECO:0007669"/>
    <property type="project" value="UniProtKB-EC"/>
</dbReference>
<evidence type="ECO:0000256" key="4">
    <source>
        <dbReference type="ARBA" id="ARBA00022741"/>
    </source>
</evidence>
<dbReference type="Gene3D" id="3.40.50.620">
    <property type="entry name" value="HUPs"/>
    <property type="match status" value="1"/>
</dbReference>
<dbReference type="InterPro" id="IPR017932">
    <property type="entry name" value="GATase_2_dom"/>
</dbReference>
<dbReference type="InterPro" id="IPR029055">
    <property type="entry name" value="Ntn_hydrolases_N"/>
</dbReference>
<dbReference type="PANTHER" id="PTHR43284">
    <property type="entry name" value="ASPARAGINE SYNTHETASE (GLUTAMINE-HYDROLYZING)"/>
    <property type="match status" value="1"/>
</dbReference>
<evidence type="ECO:0000259" key="9">
    <source>
        <dbReference type="PROSITE" id="PS51278"/>
    </source>
</evidence>
<dbReference type="InterPro" id="IPR001962">
    <property type="entry name" value="Asn_synthase"/>
</dbReference>
<feature type="domain" description="Glutamine amidotransferase type-2" evidence="9">
    <location>
        <begin position="2"/>
        <end position="221"/>
    </location>
</feature>
<dbReference type="InterPro" id="IPR033738">
    <property type="entry name" value="AsnB_N"/>
</dbReference>
<dbReference type="InterPro" id="IPR006426">
    <property type="entry name" value="Asn_synth_AEB"/>
</dbReference>
<evidence type="ECO:0000256" key="1">
    <source>
        <dbReference type="ARBA" id="ARBA00005187"/>
    </source>
</evidence>
<dbReference type="Gene3D" id="3.60.20.10">
    <property type="entry name" value="Glutamine Phosphoribosylpyrophosphate, subunit 1, domain 1"/>
    <property type="match status" value="1"/>
</dbReference>
<keyword evidence="6" id="KW-0061">Asparagine biosynthesis</keyword>
<comment type="pathway">
    <text evidence="1">Amino-acid biosynthesis; L-asparagine biosynthesis; L-asparagine from L-aspartate (L-Gln route): step 1/1.</text>
</comment>
<name>A0ABV1K5Y9_9PSEU</name>
<accession>A0ABV1K5Y9</accession>
<keyword evidence="10" id="KW-0436">Ligase</keyword>
<dbReference type="PROSITE" id="PS51278">
    <property type="entry name" value="GATASE_TYPE_2"/>
    <property type="match status" value="1"/>
</dbReference>
<organism evidence="10 11">
    <name type="scientific">Pseudonocardia nematodicida</name>
    <dbReference type="NCBI Taxonomy" id="1206997"/>
    <lineage>
        <taxon>Bacteria</taxon>
        <taxon>Bacillati</taxon>
        <taxon>Actinomycetota</taxon>
        <taxon>Actinomycetes</taxon>
        <taxon>Pseudonocardiales</taxon>
        <taxon>Pseudonocardiaceae</taxon>
        <taxon>Pseudonocardia</taxon>
    </lineage>
</organism>
<sequence length="633" mass="70048">MCGICGWIDFRHDLGADEHAGTLAAMNRTMACRGPDQEGIWAAGPVALCHRRLAVIDIEGGRQPMHLDDDGAPPLHLVYSGETYDFRELRDELTAAGHRFRTASDTEVVLRAHREWGRRDPRGVPRRLNGMFAYALWDTAAEELVLVRDRLGIKPLYYSPTPDGVLFGSEPKAILAHPLADRTVDGDGLRRLLSFVADPAHVVFRGMREVPPGHVVRVGRHGCREERYWRLTETAHTDDLDSTVAHVRALLEDTTRRQLYADVPLCTLLSGGLDSSALTALAAKNIGTDGGTATGPVRSFAVDFAGYTDHFTADDVRGTPDAPYVHEVARWVGTEHRDVVLRTEDMMDPAVRRATLHARDLPTGIGDLDTSLYLLFRALRSESTVALSGESADEVFGGYRDFHDAGTVAADTFPWLAGRMLNRDPHDPGLLRRSVWESLDVPGHVDDLYRAALAEVPELTGPAADDPHERRMREICFLYLTRFLPNLLDRKDRMSMAVGLEVRVPFCDHRLVSYVFGTPWAFKTSDGREKSLLRAATRDLLPDSVVQRVKSPYPSTQDAGYEKALREQVAGILDEGDDAPVAPLVDRAAISARLDAGDSGIDPAPAGMARRMELERIVDLDTWIRDYDVALSV</sequence>
<keyword evidence="4" id="KW-0547">Nucleotide-binding</keyword>
<evidence type="ECO:0000256" key="5">
    <source>
        <dbReference type="ARBA" id="ARBA00022840"/>
    </source>
</evidence>
<protein>
    <recommendedName>
        <fullName evidence="3">asparagine synthase (glutamine-hydrolyzing)</fullName>
        <ecNumber evidence="3">6.3.5.4</ecNumber>
    </recommendedName>
</protein>
<dbReference type="SUPFAM" id="SSF56235">
    <property type="entry name" value="N-terminal nucleophile aminohydrolases (Ntn hydrolases)"/>
    <property type="match status" value="1"/>
</dbReference>
<evidence type="ECO:0000256" key="7">
    <source>
        <dbReference type="ARBA" id="ARBA00022962"/>
    </source>
</evidence>
<dbReference type="RefSeq" id="WP_349296326.1">
    <property type="nucleotide sequence ID" value="NZ_JBEDNQ010000001.1"/>
</dbReference>
<evidence type="ECO:0000256" key="6">
    <source>
        <dbReference type="ARBA" id="ARBA00022888"/>
    </source>
</evidence>
<dbReference type="Pfam" id="PF00733">
    <property type="entry name" value="Asn_synthase"/>
    <property type="match status" value="1"/>
</dbReference>
<gene>
    <name evidence="10" type="primary">asnB</name>
    <name evidence="10" type="ORF">WIS52_02040</name>
</gene>
<reference evidence="10 11" key="1">
    <citation type="submission" date="2024-03" db="EMBL/GenBank/DDBJ databases">
        <title>Draft genome sequence of Pseudonocardia nematodicida JCM 31783.</title>
        <authorList>
            <person name="Butdee W."/>
            <person name="Duangmal K."/>
        </authorList>
    </citation>
    <scope>NUCLEOTIDE SEQUENCE [LARGE SCALE GENOMIC DNA]</scope>
    <source>
        <strain evidence="10 11">JCM 31783</strain>
    </source>
</reference>
<comment type="catalytic activity">
    <reaction evidence="8">
        <text>L-aspartate + L-glutamine + ATP + H2O = L-asparagine + L-glutamate + AMP + diphosphate + H(+)</text>
        <dbReference type="Rhea" id="RHEA:12228"/>
        <dbReference type="ChEBI" id="CHEBI:15377"/>
        <dbReference type="ChEBI" id="CHEBI:15378"/>
        <dbReference type="ChEBI" id="CHEBI:29985"/>
        <dbReference type="ChEBI" id="CHEBI:29991"/>
        <dbReference type="ChEBI" id="CHEBI:30616"/>
        <dbReference type="ChEBI" id="CHEBI:33019"/>
        <dbReference type="ChEBI" id="CHEBI:58048"/>
        <dbReference type="ChEBI" id="CHEBI:58359"/>
        <dbReference type="ChEBI" id="CHEBI:456215"/>
        <dbReference type="EC" id="6.3.5.4"/>
    </reaction>
</comment>